<gene>
    <name evidence="4" type="ORF">N8K70_08745</name>
</gene>
<evidence type="ECO:0000313" key="4">
    <source>
        <dbReference type="EMBL" id="WOF21487.1"/>
    </source>
</evidence>
<evidence type="ECO:0000259" key="3">
    <source>
        <dbReference type="PROSITE" id="PS51186"/>
    </source>
</evidence>
<evidence type="ECO:0000256" key="2">
    <source>
        <dbReference type="ARBA" id="ARBA00023315"/>
    </source>
</evidence>
<evidence type="ECO:0000313" key="5">
    <source>
        <dbReference type="Proteomes" id="UP001305498"/>
    </source>
</evidence>
<name>A0AA97FH95_9MICO</name>
<dbReference type="InterPro" id="IPR050832">
    <property type="entry name" value="Bact_Acetyltransf"/>
</dbReference>
<keyword evidence="2" id="KW-0012">Acyltransferase</keyword>
<dbReference type="KEGG" id="mbet:N8K70_08745"/>
<dbReference type="PROSITE" id="PS51186">
    <property type="entry name" value="GNAT"/>
    <property type="match status" value="1"/>
</dbReference>
<dbReference type="AlphaFoldDB" id="A0AA97FH95"/>
<dbReference type="RefSeq" id="WP_317137963.1">
    <property type="nucleotide sequence ID" value="NZ_CP118157.1"/>
</dbReference>
<dbReference type="CDD" id="cd04301">
    <property type="entry name" value="NAT_SF"/>
    <property type="match status" value="1"/>
</dbReference>
<keyword evidence="1" id="KW-0808">Transferase</keyword>
<protein>
    <submittedName>
        <fullName evidence="4">GNAT family N-acetyltransferase</fullName>
    </submittedName>
</protein>
<feature type="domain" description="N-acetyltransferase" evidence="3">
    <location>
        <begin position="3"/>
        <end position="150"/>
    </location>
</feature>
<proteinExistence type="predicted"/>
<keyword evidence="5" id="KW-1185">Reference proteome</keyword>
<organism evidence="4 5">
    <name type="scientific">Microbacterium betulae</name>
    <dbReference type="NCBI Taxonomy" id="2981139"/>
    <lineage>
        <taxon>Bacteria</taxon>
        <taxon>Bacillati</taxon>
        <taxon>Actinomycetota</taxon>
        <taxon>Actinomycetes</taxon>
        <taxon>Micrococcales</taxon>
        <taxon>Microbacteriaceae</taxon>
        <taxon>Microbacterium</taxon>
    </lineage>
</organism>
<dbReference type="SUPFAM" id="SSF55729">
    <property type="entry name" value="Acyl-CoA N-acyltransferases (Nat)"/>
    <property type="match status" value="1"/>
</dbReference>
<reference evidence="4 5" key="1">
    <citation type="submission" date="2023-02" db="EMBL/GenBank/DDBJ databases">
        <title>Microbacterium betulae sp. nov., isolated from birch wood.</title>
        <authorList>
            <person name="Pasciak M."/>
            <person name="Pawlik K.J."/>
            <person name="Martynowski D."/>
            <person name="Laczmanski L."/>
            <person name="Ciekot J."/>
            <person name="Szponar B."/>
            <person name="Wojcik-Fatla A."/>
            <person name="Mackiewicz B."/>
            <person name="Farian E."/>
            <person name="Cholewa G."/>
            <person name="Cholewa A."/>
            <person name="Dutkiewicz J."/>
        </authorList>
    </citation>
    <scope>NUCLEOTIDE SEQUENCE [LARGE SCALE GENOMIC DNA]</scope>
    <source>
        <strain evidence="4 5">AB</strain>
    </source>
</reference>
<evidence type="ECO:0000256" key="1">
    <source>
        <dbReference type="ARBA" id="ARBA00022679"/>
    </source>
</evidence>
<dbReference type="Pfam" id="PF00583">
    <property type="entry name" value="Acetyltransf_1"/>
    <property type="match status" value="1"/>
</dbReference>
<dbReference type="Gene3D" id="3.40.630.30">
    <property type="match status" value="1"/>
</dbReference>
<dbReference type="InterPro" id="IPR016181">
    <property type="entry name" value="Acyl_CoA_acyltransferase"/>
</dbReference>
<dbReference type="EMBL" id="CP118157">
    <property type="protein sequence ID" value="WOF21487.1"/>
    <property type="molecule type" value="Genomic_DNA"/>
</dbReference>
<sequence>MSVGIRFVGPDDALAWASLYAGYRTFYQLPDDPEVVKRTWDWLLNGEHSLVGLVATNHADVPIGLANLRWFARPSTATRGLYVDDLFTSPEARHQGVAQALLHRAAELAGEGGASVVRWITAEGNADARRLYDRVAVATPWVTYDLKPAPAASTPS</sequence>
<dbReference type="Proteomes" id="UP001305498">
    <property type="component" value="Chromosome"/>
</dbReference>
<dbReference type="InterPro" id="IPR000182">
    <property type="entry name" value="GNAT_dom"/>
</dbReference>
<dbReference type="GO" id="GO:0016747">
    <property type="term" value="F:acyltransferase activity, transferring groups other than amino-acyl groups"/>
    <property type="evidence" value="ECO:0007669"/>
    <property type="project" value="InterPro"/>
</dbReference>
<accession>A0AA97FH95</accession>
<dbReference type="PANTHER" id="PTHR43877">
    <property type="entry name" value="AMINOALKYLPHOSPHONATE N-ACETYLTRANSFERASE-RELATED-RELATED"/>
    <property type="match status" value="1"/>
</dbReference>